<dbReference type="GO" id="GO:0006747">
    <property type="term" value="P:FAD biosynthetic process"/>
    <property type="evidence" value="ECO:0007669"/>
    <property type="project" value="UniProtKB-UniRule"/>
</dbReference>
<dbReference type="InterPro" id="IPR023465">
    <property type="entry name" value="Riboflavin_kinase_dom_sf"/>
</dbReference>
<evidence type="ECO:0000256" key="11">
    <source>
        <dbReference type="ARBA" id="ARBA00022840"/>
    </source>
</evidence>
<dbReference type="PANTHER" id="PTHR22749">
    <property type="entry name" value="RIBOFLAVIN KINASE/FMN ADENYLYLTRANSFERASE"/>
    <property type="match status" value="1"/>
</dbReference>
<gene>
    <name evidence="17" type="ORF">EV690_3193</name>
</gene>
<dbReference type="EMBL" id="SMGD01000016">
    <property type="protein sequence ID" value="TCK47039.1"/>
    <property type="molecule type" value="Genomic_DNA"/>
</dbReference>
<dbReference type="AlphaFoldDB" id="A0A4R1JAB3"/>
<dbReference type="Pfam" id="PF06574">
    <property type="entry name" value="FAD_syn"/>
    <property type="match status" value="1"/>
</dbReference>
<evidence type="ECO:0000256" key="15">
    <source>
        <dbReference type="PIRNR" id="PIRNR004491"/>
    </source>
</evidence>
<evidence type="ECO:0000256" key="5">
    <source>
        <dbReference type="ARBA" id="ARBA00022643"/>
    </source>
</evidence>
<keyword evidence="7 15" id="KW-0548">Nucleotidyltransferase</keyword>
<dbReference type="UniPathway" id="UPA00277">
    <property type="reaction ID" value="UER00407"/>
</dbReference>
<keyword evidence="6 15" id="KW-0808">Transferase</keyword>
<keyword evidence="4 15" id="KW-0285">Flavoprotein</keyword>
<evidence type="ECO:0000256" key="12">
    <source>
        <dbReference type="ARBA" id="ARBA00023268"/>
    </source>
</evidence>
<keyword evidence="8 15" id="KW-0547">Nucleotide-binding</keyword>
<dbReference type="EC" id="2.7.1.26" evidence="15"/>
<name>A0A4R1JAB3_9GAMM</name>
<evidence type="ECO:0000313" key="17">
    <source>
        <dbReference type="EMBL" id="TCK47039.1"/>
    </source>
</evidence>
<dbReference type="GO" id="GO:0008531">
    <property type="term" value="F:riboflavin kinase activity"/>
    <property type="evidence" value="ECO:0007669"/>
    <property type="project" value="UniProtKB-UniRule"/>
</dbReference>
<accession>A0A4R1JAB3</accession>
<comment type="similarity">
    <text evidence="15">Belongs to the ribF family.</text>
</comment>
<evidence type="ECO:0000256" key="13">
    <source>
        <dbReference type="ARBA" id="ARBA00047880"/>
    </source>
</evidence>
<keyword evidence="5 15" id="KW-0288">FMN</keyword>
<dbReference type="Gene3D" id="2.40.30.30">
    <property type="entry name" value="Riboflavin kinase-like"/>
    <property type="match status" value="1"/>
</dbReference>
<dbReference type="EC" id="2.7.7.2" evidence="15"/>
<comment type="catalytic activity">
    <reaction evidence="13 15">
        <text>riboflavin + ATP = FMN + ADP + H(+)</text>
        <dbReference type="Rhea" id="RHEA:14357"/>
        <dbReference type="ChEBI" id="CHEBI:15378"/>
        <dbReference type="ChEBI" id="CHEBI:30616"/>
        <dbReference type="ChEBI" id="CHEBI:57986"/>
        <dbReference type="ChEBI" id="CHEBI:58210"/>
        <dbReference type="ChEBI" id="CHEBI:456216"/>
        <dbReference type="EC" id="2.7.1.26"/>
    </reaction>
</comment>
<dbReference type="NCBIfam" id="NF004162">
    <property type="entry name" value="PRK05627.1-5"/>
    <property type="match status" value="1"/>
</dbReference>
<evidence type="ECO:0000256" key="2">
    <source>
        <dbReference type="ARBA" id="ARBA00004726"/>
    </source>
</evidence>
<dbReference type="NCBIfam" id="NF004159">
    <property type="entry name" value="PRK05627.1-2"/>
    <property type="match status" value="1"/>
</dbReference>
<organism evidence="17 18">
    <name type="scientific">Celerinatantimonas diazotrophica</name>
    <dbReference type="NCBI Taxonomy" id="412034"/>
    <lineage>
        <taxon>Bacteria</taxon>
        <taxon>Pseudomonadati</taxon>
        <taxon>Pseudomonadota</taxon>
        <taxon>Gammaproteobacteria</taxon>
        <taxon>Celerinatantimonadaceae</taxon>
        <taxon>Celerinatantimonas</taxon>
    </lineage>
</organism>
<dbReference type="UniPathway" id="UPA00276">
    <property type="reaction ID" value="UER00406"/>
</dbReference>
<comment type="catalytic activity">
    <reaction evidence="14 15">
        <text>FMN + ATP + H(+) = FAD + diphosphate</text>
        <dbReference type="Rhea" id="RHEA:17237"/>
        <dbReference type="ChEBI" id="CHEBI:15378"/>
        <dbReference type="ChEBI" id="CHEBI:30616"/>
        <dbReference type="ChEBI" id="CHEBI:33019"/>
        <dbReference type="ChEBI" id="CHEBI:57692"/>
        <dbReference type="ChEBI" id="CHEBI:58210"/>
        <dbReference type="EC" id="2.7.7.2"/>
    </reaction>
</comment>
<dbReference type="Pfam" id="PF01687">
    <property type="entry name" value="Flavokinase"/>
    <property type="match status" value="1"/>
</dbReference>
<dbReference type="GO" id="GO:0009398">
    <property type="term" value="P:FMN biosynthetic process"/>
    <property type="evidence" value="ECO:0007669"/>
    <property type="project" value="UniProtKB-UniRule"/>
</dbReference>
<comment type="pathway">
    <text evidence="2 15">Cofactor biosynthesis; FAD biosynthesis; FAD from FMN: step 1/1.</text>
</comment>
<keyword evidence="11 15" id="KW-0067">ATP-binding</keyword>
<dbReference type="FunFam" id="3.40.50.620:FF:000021">
    <property type="entry name" value="Riboflavin biosynthesis protein"/>
    <property type="match status" value="1"/>
</dbReference>
<keyword evidence="10 15" id="KW-0274">FAD</keyword>
<evidence type="ECO:0000256" key="14">
    <source>
        <dbReference type="ARBA" id="ARBA00049494"/>
    </source>
</evidence>
<dbReference type="PANTHER" id="PTHR22749:SF6">
    <property type="entry name" value="RIBOFLAVIN KINASE"/>
    <property type="match status" value="1"/>
</dbReference>
<dbReference type="NCBIfam" id="NF004160">
    <property type="entry name" value="PRK05627.1-3"/>
    <property type="match status" value="1"/>
</dbReference>
<reference evidence="17 18" key="1">
    <citation type="submission" date="2019-03" db="EMBL/GenBank/DDBJ databases">
        <title>Genomic Encyclopedia of Type Strains, Phase IV (KMG-IV): sequencing the most valuable type-strain genomes for metagenomic binning, comparative biology and taxonomic classification.</title>
        <authorList>
            <person name="Goeker M."/>
        </authorList>
    </citation>
    <scope>NUCLEOTIDE SEQUENCE [LARGE SCALE GENOMIC DNA]</scope>
    <source>
        <strain evidence="17 18">DSM 18577</strain>
    </source>
</reference>
<feature type="domain" description="Riboflavin kinase" evidence="16">
    <location>
        <begin position="183"/>
        <end position="309"/>
    </location>
</feature>
<dbReference type="SUPFAM" id="SSF82114">
    <property type="entry name" value="Riboflavin kinase-like"/>
    <property type="match status" value="1"/>
</dbReference>
<dbReference type="CDD" id="cd02064">
    <property type="entry name" value="FAD_synthetase_N"/>
    <property type="match status" value="1"/>
</dbReference>
<evidence type="ECO:0000256" key="7">
    <source>
        <dbReference type="ARBA" id="ARBA00022695"/>
    </source>
</evidence>
<dbReference type="RefSeq" id="WP_131913930.1">
    <property type="nucleotide sequence ID" value="NZ_OU594967.1"/>
</dbReference>
<dbReference type="InterPro" id="IPR015864">
    <property type="entry name" value="FAD_synthase"/>
</dbReference>
<dbReference type="NCBIfam" id="NF004163">
    <property type="entry name" value="PRK05627.1-6"/>
    <property type="match status" value="1"/>
</dbReference>
<sequence>MKLIRGINNIRAEHAGSVLTIGNFDGVHRGHQQVITQLLDKARVAGKKATVMLFEPQPMEFFAPDRAPERISSFRDKYCQLAALGVDQLLVVRFCQQFSSYSAEQFIEHLLVNKLAVSHLVIGDDFRFGQARRGDYDMLCNAGEKYGFSVQNTQSFCQKGLRVSSTGIRQALHDGDFDRVSQWMGRRYQISAKVSYGQQLGRTLGFPTANLRLPRGSSPLRGVYAVLVRRVGEKDVVWPAIANLGKRPTANGRELLLEVHILNQKLSLYGQRLVVEPLWKLRDEIKFDSLDSLKTQVNADIRRARIWFNNQDYLTGTVDR</sequence>
<dbReference type="InterPro" id="IPR015865">
    <property type="entry name" value="Riboflavin_kinase_bac/euk"/>
</dbReference>
<keyword evidence="9 15" id="KW-0418">Kinase</keyword>
<dbReference type="GO" id="GO:0005524">
    <property type="term" value="F:ATP binding"/>
    <property type="evidence" value="ECO:0007669"/>
    <property type="project" value="UniProtKB-UniRule"/>
</dbReference>
<evidence type="ECO:0000256" key="3">
    <source>
        <dbReference type="ARBA" id="ARBA00005201"/>
    </source>
</evidence>
<dbReference type="SUPFAM" id="SSF52374">
    <property type="entry name" value="Nucleotidylyl transferase"/>
    <property type="match status" value="1"/>
</dbReference>
<dbReference type="SMART" id="SM00904">
    <property type="entry name" value="Flavokinase"/>
    <property type="match status" value="1"/>
</dbReference>
<dbReference type="NCBIfam" id="TIGR00083">
    <property type="entry name" value="ribF"/>
    <property type="match status" value="1"/>
</dbReference>
<dbReference type="InterPro" id="IPR002606">
    <property type="entry name" value="Riboflavin_kinase_bac"/>
</dbReference>
<comment type="caution">
    <text evidence="17">The sequence shown here is derived from an EMBL/GenBank/DDBJ whole genome shotgun (WGS) entry which is preliminary data.</text>
</comment>
<keyword evidence="12" id="KW-0511">Multifunctional enzyme</keyword>
<dbReference type="GO" id="GO:0009231">
    <property type="term" value="P:riboflavin biosynthetic process"/>
    <property type="evidence" value="ECO:0007669"/>
    <property type="project" value="InterPro"/>
</dbReference>
<protein>
    <recommendedName>
        <fullName evidence="15">Riboflavin biosynthesis protein</fullName>
    </recommendedName>
    <domain>
        <recommendedName>
            <fullName evidence="15">Riboflavin kinase</fullName>
            <ecNumber evidence="15">2.7.1.26</ecNumber>
        </recommendedName>
        <alternativeName>
            <fullName evidence="15">Flavokinase</fullName>
        </alternativeName>
    </domain>
    <domain>
        <recommendedName>
            <fullName evidence="15">FMN adenylyltransferase</fullName>
            <ecNumber evidence="15">2.7.7.2</ecNumber>
        </recommendedName>
        <alternativeName>
            <fullName evidence="15">FAD pyrophosphorylase</fullName>
        </alternativeName>
        <alternativeName>
            <fullName evidence="15">FAD synthase</fullName>
        </alternativeName>
    </domain>
</protein>
<dbReference type="PIRSF" id="PIRSF004491">
    <property type="entry name" value="FAD_Synth"/>
    <property type="match status" value="1"/>
</dbReference>
<comment type="function">
    <text evidence="1">Catalyzes the phosphorylation of riboflavin to FMN followed by the adenylation of FMN to FAD.</text>
</comment>
<evidence type="ECO:0000313" key="18">
    <source>
        <dbReference type="Proteomes" id="UP000295565"/>
    </source>
</evidence>
<evidence type="ECO:0000256" key="10">
    <source>
        <dbReference type="ARBA" id="ARBA00022827"/>
    </source>
</evidence>
<evidence type="ECO:0000256" key="1">
    <source>
        <dbReference type="ARBA" id="ARBA00002121"/>
    </source>
</evidence>
<evidence type="ECO:0000256" key="4">
    <source>
        <dbReference type="ARBA" id="ARBA00022630"/>
    </source>
</evidence>
<dbReference type="Proteomes" id="UP000295565">
    <property type="component" value="Unassembled WGS sequence"/>
</dbReference>
<dbReference type="InterPro" id="IPR014729">
    <property type="entry name" value="Rossmann-like_a/b/a_fold"/>
</dbReference>
<evidence type="ECO:0000256" key="6">
    <source>
        <dbReference type="ARBA" id="ARBA00022679"/>
    </source>
</evidence>
<evidence type="ECO:0000259" key="16">
    <source>
        <dbReference type="SMART" id="SM00904"/>
    </source>
</evidence>
<keyword evidence="18" id="KW-1185">Reference proteome</keyword>
<dbReference type="InterPro" id="IPR023468">
    <property type="entry name" value="Riboflavin_kinase"/>
</dbReference>
<dbReference type="GO" id="GO:0003919">
    <property type="term" value="F:FMN adenylyltransferase activity"/>
    <property type="evidence" value="ECO:0007669"/>
    <property type="project" value="UniProtKB-UniRule"/>
</dbReference>
<dbReference type="Gene3D" id="3.40.50.620">
    <property type="entry name" value="HUPs"/>
    <property type="match status" value="1"/>
</dbReference>
<evidence type="ECO:0000256" key="9">
    <source>
        <dbReference type="ARBA" id="ARBA00022777"/>
    </source>
</evidence>
<evidence type="ECO:0000256" key="8">
    <source>
        <dbReference type="ARBA" id="ARBA00022741"/>
    </source>
</evidence>
<comment type="pathway">
    <text evidence="3 15">Cofactor biosynthesis; FMN biosynthesis; FMN from riboflavin (ATP route): step 1/1.</text>
</comment>
<proteinExistence type="inferred from homology"/>
<dbReference type="OrthoDB" id="9803667at2"/>